<accession>A0A0G1M9B2</accession>
<feature type="binding site" evidence="8">
    <location>
        <position position="144"/>
    </location>
    <ligand>
        <name>Zn(2+)</name>
        <dbReference type="ChEBI" id="CHEBI:29105"/>
        <label>1</label>
    </ligand>
</feature>
<dbReference type="SUPFAM" id="SSF49493">
    <property type="entry name" value="HSP40/DnaJ peptide-binding domain"/>
    <property type="match status" value="2"/>
</dbReference>
<dbReference type="CDD" id="cd06257">
    <property type="entry name" value="DnaJ"/>
    <property type="match status" value="1"/>
</dbReference>
<dbReference type="NCBIfam" id="TIGR02349">
    <property type="entry name" value="DnaJ_bact"/>
    <property type="match status" value="1"/>
</dbReference>
<dbReference type="CDD" id="cd10719">
    <property type="entry name" value="DnaJ_zf"/>
    <property type="match status" value="1"/>
</dbReference>
<keyword evidence="1 8" id="KW-0479">Metal-binding</keyword>
<dbReference type="AlphaFoldDB" id="A0A0G1M9B2"/>
<feature type="repeat" description="CXXCXGXG motif" evidence="8">
    <location>
        <begin position="198"/>
        <end position="205"/>
    </location>
</feature>
<feature type="binding site" evidence="8">
    <location>
        <position position="201"/>
    </location>
    <ligand>
        <name>Zn(2+)</name>
        <dbReference type="ChEBI" id="CHEBI:29105"/>
        <label>1</label>
    </ligand>
</feature>
<dbReference type="GO" id="GO:0008270">
    <property type="term" value="F:zinc ion binding"/>
    <property type="evidence" value="ECO:0007669"/>
    <property type="project" value="UniProtKB-UniRule"/>
</dbReference>
<feature type="binding site" evidence="8">
    <location>
        <position position="184"/>
    </location>
    <ligand>
        <name>Zn(2+)</name>
        <dbReference type="ChEBI" id="CHEBI:29105"/>
        <label>2</label>
    </ligand>
</feature>
<keyword evidence="5 8" id="KW-0143">Chaperone</keyword>
<evidence type="ECO:0000256" key="1">
    <source>
        <dbReference type="ARBA" id="ARBA00022723"/>
    </source>
</evidence>
<evidence type="ECO:0000256" key="5">
    <source>
        <dbReference type="ARBA" id="ARBA00023186"/>
    </source>
</evidence>
<dbReference type="Gene3D" id="2.10.230.10">
    <property type="entry name" value="Heat shock protein DnaJ, cysteine-rich domain"/>
    <property type="match status" value="1"/>
</dbReference>
<comment type="function">
    <text evidence="8">Participates actively in the response to hyperosmotic and heat shock by preventing the aggregation of stress-denatured proteins and by disaggregating proteins, also in an autonomous, DnaK-independent fashion. Unfolded proteins bind initially to DnaJ; upon interaction with the DnaJ-bound protein, DnaK hydrolyzes its bound ATP, resulting in the formation of a stable complex. GrpE releases ADP from DnaK; ATP binding to DnaK triggers the release of the substrate protein, thus completing the reaction cycle. Several rounds of ATP-dependent interactions between DnaJ, DnaK and GrpE are required for fully efficient folding. Also involved, together with DnaK and GrpE, in the DNA replication of plasmids through activation of initiation proteins.</text>
</comment>
<feature type="repeat" description="CXXCXGXG motif" evidence="8">
    <location>
        <begin position="158"/>
        <end position="165"/>
    </location>
</feature>
<dbReference type="GO" id="GO:0005737">
    <property type="term" value="C:cytoplasm"/>
    <property type="evidence" value="ECO:0007669"/>
    <property type="project" value="UniProtKB-SubCell"/>
</dbReference>
<dbReference type="GO" id="GO:0031072">
    <property type="term" value="F:heat shock protein binding"/>
    <property type="evidence" value="ECO:0007669"/>
    <property type="project" value="InterPro"/>
</dbReference>
<dbReference type="NCBIfam" id="NF008035">
    <property type="entry name" value="PRK10767.1"/>
    <property type="match status" value="1"/>
</dbReference>
<keyword evidence="8" id="KW-0346">Stress response</keyword>
<dbReference type="PANTHER" id="PTHR43096:SF52">
    <property type="entry name" value="DNAJ HOMOLOG 1, MITOCHONDRIAL-RELATED"/>
    <property type="match status" value="1"/>
</dbReference>
<dbReference type="InterPro" id="IPR036410">
    <property type="entry name" value="HSP_DnaJ_Cys-rich_dom_sf"/>
</dbReference>
<feature type="binding site" evidence="8">
    <location>
        <position position="158"/>
    </location>
    <ligand>
        <name>Zn(2+)</name>
        <dbReference type="ChEBI" id="CHEBI:29105"/>
        <label>2</label>
    </ligand>
</feature>
<evidence type="ECO:0000256" key="9">
    <source>
        <dbReference type="PROSITE-ProRule" id="PRU00546"/>
    </source>
</evidence>
<dbReference type="InterPro" id="IPR008971">
    <property type="entry name" value="HSP40/DnaJ_pept-bd"/>
</dbReference>
<feature type="domain" description="CR-type" evidence="11">
    <location>
        <begin position="128"/>
        <end position="210"/>
    </location>
</feature>
<protein>
    <recommendedName>
        <fullName evidence="7 8">Chaperone protein DnaJ</fullName>
    </recommendedName>
</protein>
<dbReference type="Gene3D" id="2.60.260.20">
    <property type="entry name" value="Urease metallochaperone UreE, N-terminal domain"/>
    <property type="match status" value="2"/>
</dbReference>
<evidence type="ECO:0000256" key="6">
    <source>
        <dbReference type="ARBA" id="ARBA00061004"/>
    </source>
</evidence>
<dbReference type="CDD" id="cd10747">
    <property type="entry name" value="DnaJ_C"/>
    <property type="match status" value="1"/>
</dbReference>
<evidence type="ECO:0000256" key="3">
    <source>
        <dbReference type="ARBA" id="ARBA00022771"/>
    </source>
</evidence>
<dbReference type="FunFam" id="2.60.260.20:FF:000005">
    <property type="entry name" value="Chaperone protein dnaJ 1, mitochondrial"/>
    <property type="match status" value="1"/>
</dbReference>
<evidence type="ECO:0000256" key="2">
    <source>
        <dbReference type="ARBA" id="ARBA00022737"/>
    </source>
</evidence>
<feature type="binding site" evidence="8">
    <location>
        <position position="141"/>
    </location>
    <ligand>
        <name>Zn(2+)</name>
        <dbReference type="ChEBI" id="CHEBI:29105"/>
        <label>1</label>
    </ligand>
</feature>
<dbReference type="GO" id="GO:0009408">
    <property type="term" value="P:response to heat"/>
    <property type="evidence" value="ECO:0007669"/>
    <property type="project" value="InterPro"/>
</dbReference>
<feature type="binding site" evidence="8">
    <location>
        <position position="161"/>
    </location>
    <ligand>
        <name>Zn(2+)</name>
        <dbReference type="ChEBI" id="CHEBI:29105"/>
        <label>2</label>
    </ligand>
</feature>
<gene>
    <name evidence="8" type="primary">dnaJ</name>
    <name evidence="12" type="ORF">UX06_C0012G0002</name>
</gene>
<comment type="caution">
    <text evidence="12">The sequence shown here is derived from an EMBL/GenBank/DDBJ whole genome shotgun (WGS) entry which is preliminary data.</text>
</comment>
<sequence>MAKDYYDILGVSRNASRDDIKKAFRRLAHQHHPDKGGKERDFKEINEAYQVLSDEKKRAEYDHYGRVFSDGAGGGQGAAGFDFGDMSGFDFGDIFEDLFNMGGRGTRVKRGRDISIEVDVNFEESIFGAERKILLTKASYCSNCQGSGSAPGSKTKNCANCNGSGTVREAGKSLFGSFMRVVECKKCSGRGKIPEELCGVCRGGGVVRKREEIVINIPPGIRDGEMIKISGSGEVVSGGVAGDLYVRINVSKHPQFTREGENLIMDLAIPITEAILGSERIINAMDGTLKVKIPSGIDSGETLRIRGRGVPASEGARRGDLLILVSVKTPKHLSKKAKELIEELKKEGI</sequence>
<feature type="repeat" description="CXXCXGXG motif" evidence="8">
    <location>
        <begin position="184"/>
        <end position="191"/>
    </location>
</feature>
<dbReference type="InterPro" id="IPR001305">
    <property type="entry name" value="HSP_DnaJ_Cys-rich_dom"/>
</dbReference>
<evidence type="ECO:0000256" key="4">
    <source>
        <dbReference type="ARBA" id="ARBA00022833"/>
    </source>
</evidence>
<dbReference type="Pfam" id="PF00684">
    <property type="entry name" value="DnaJ_CXXCXGXG"/>
    <property type="match status" value="1"/>
</dbReference>
<feature type="binding site" evidence="8">
    <location>
        <position position="198"/>
    </location>
    <ligand>
        <name>Zn(2+)</name>
        <dbReference type="ChEBI" id="CHEBI:29105"/>
        <label>1</label>
    </ligand>
</feature>
<evidence type="ECO:0000256" key="7">
    <source>
        <dbReference type="ARBA" id="ARBA00067609"/>
    </source>
</evidence>
<dbReference type="InterPro" id="IPR002939">
    <property type="entry name" value="DnaJ_C"/>
</dbReference>
<dbReference type="Pfam" id="PF00226">
    <property type="entry name" value="DnaJ"/>
    <property type="match status" value="1"/>
</dbReference>
<evidence type="ECO:0000313" key="12">
    <source>
        <dbReference type="EMBL" id="KKU04647.1"/>
    </source>
</evidence>
<evidence type="ECO:0000259" key="10">
    <source>
        <dbReference type="PROSITE" id="PS50076"/>
    </source>
</evidence>
<dbReference type="Pfam" id="PF01556">
    <property type="entry name" value="DnaJ_C"/>
    <property type="match status" value="1"/>
</dbReference>
<dbReference type="EMBL" id="LCKT01000012">
    <property type="protein sequence ID" value="KKU04647.1"/>
    <property type="molecule type" value="Genomic_DNA"/>
</dbReference>
<keyword evidence="4 8" id="KW-0862">Zinc</keyword>
<dbReference type="InterPro" id="IPR001623">
    <property type="entry name" value="DnaJ_domain"/>
</dbReference>
<comment type="cofactor">
    <cofactor evidence="8">
        <name>Zn(2+)</name>
        <dbReference type="ChEBI" id="CHEBI:29105"/>
    </cofactor>
    <text evidence="8">Binds 2 Zn(2+) ions per monomer.</text>
</comment>
<feature type="domain" description="J" evidence="10">
    <location>
        <begin position="4"/>
        <end position="65"/>
    </location>
</feature>
<dbReference type="SUPFAM" id="SSF46565">
    <property type="entry name" value="Chaperone J-domain"/>
    <property type="match status" value="1"/>
</dbReference>
<dbReference type="SUPFAM" id="SSF57938">
    <property type="entry name" value="DnaJ/Hsp40 cysteine-rich domain"/>
    <property type="match status" value="1"/>
</dbReference>
<feature type="zinc finger region" description="CR-type" evidence="9">
    <location>
        <begin position="128"/>
        <end position="210"/>
    </location>
</feature>
<feature type="repeat" description="CXXCXGXG motif" evidence="8">
    <location>
        <begin position="141"/>
        <end position="148"/>
    </location>
</feature>
<keyword evidence="3 8" id="KW-0863">Zinc-finger</keyword>
<reference evidence="12 13" key="1">
    <citation type="journal article" date="2015" name="Nature">
        <title>rRNA introns, odd ribosomes, and small enigmatic genomes across a large radiation of phyla.</title>
        <authorList>
            <person name="Brown C.T."/>
            <person name="Hug L.A."/>
            <person name="Thomas B.C."/>
            <person name="Sharon I."/>
            <person name="Castelle C.J."/>
            <person name="Singh A."/>
            <person name="Wilkins M.J."/>
            <person name="Williams K.H."/>
            <person name="Banfield J.F."/>
        </authorList>
    </citation>
    <scope>NUCLEOTIDE SEQUENCE [LARGE SCALE GENOMIC DNA]</scope>
</reference>
<keyword evidence="2 8" id="KW-0677">Repeat</keyword>
<dbReference type="PROSITE" id="PS00636">
    <property type="entry name" value="DNAJ_1"/>
    <property type="match status" value="1"/>
</dbReference>
<comment type="subunit">
    <text evidence="8">Homodimer.</text>
</comment>
<dbReference type="InterPro" id="IPR036869">
    <property type="entry name" value="J_dom_sf"/>
</dbReference>
<evidence type="ECO:0000313" key="13">
    <source>
        <dbReference type="Proteomes" id="UP000034696"/>
    </source>
</evidence>
<dbReference type="HAMAP" id="MF_01152">
    <property type="entry name" value="DnaJ"/>
    <property type="match status" value="1"/>
</dbReference>
<proteinExistence type="inferred from homology"/>
<dbReference type="GO" id="GO:0051082">
    <property type="term" value="F:unfolded protein binding"/>
    <property type="evidence" value="ECO:0007669"/>
    <property type="project" value="UniProtKB-UniRule"/>
</dbReference>
<name>A0A0G1M9B2_9BACT</name>
<dbReference type="Proteomes" id="UP000034696">
    <property type="component" value="Unassembled WGS sequence"/>
</dbReference>
<dbReference type="PROSITE" id="PS51188">
    <property type="entry name" value="ZF_CR"/>
    <property type="match status" value="1"/>
</dbReference>
<organism evidence="12 13">
    <name type="scientific">Candidatus Giovannonibacteria bacterium GW2011_GWA2_45_21</name>
    <dbReference type="NCBI Taxonomy" id="1618649"/>
    <lineage>
        <taxon>Bacteria</taxon>
        <taxon>Candidatus Giovannoniibacteriota</taxon>
    </lineage>
</organism>
<comment type="similarity">
    <text evidence="6 8">Belongs to the DnaJ family.</text>
</comment>
<dbReference type="GO" id="GO:0005524">
    <property type="term" value="F:ATP binding"/>
    <property type="evidence" value="ECO:0007669"/>
    <property type="project" value="InterPro"/>
</dbReference>
<keyword evidence="8" id="KW-0235">DNA replication</keyword>
<feature type="binding site" evidence="8">
    <location>
        <position position="187"/>
    </location>
    <ligand>
        <name>Zn(2+)</name>
        <dbReference type="ChEBI" id="CHEBI:29105"/>
        <label>2</label>
    </ligand>
</feature>
<dbReference type="PROSITE" id="PS50076">
    <property type="entry name" value="DNAJ_2"/>
    <property type="match status" value="1"/>
</dbReference>
<dbReference type="FunFam" id="2.10.230.10:FF:000002">
    <property type="entry name" value="Molecular chaperone DnaJ"/>
    <property type="match status" value="1"/>
</dbReference>
<dbReference type="InterPro" id="IPR018253">
    <property type="entry name" value="DnaJ_domain_CS"/>
</dbReference>
<evidence type="ECO:0000259" key="11">
    <source>
        <dbReference type="PROSITE" id="PS51188"/>
    </source>
</evidence>
<dbReference type="SMART" id="SM00271">
    <property type="entry name" value="DnaJ"/>
    <property type="match status" value="1"/>
</dbReference>
<dbReference type="Gene3D" id="1.10.287.110">
    <property type="entry name" value="DnaJ domain"/>
    <property type="match status" value="1"/>
</dbReference>
<dbReference type="GO" id="GO:0006260">
    <property type="term" value="P:DNA replication"/>
    <property type="evidence" value="ECO:0007669"/>
    <property type="project" value="UniProtKB-KW"/>
</dbReference>
<comment type="domain">
    <text evidence="8">The J domain is necessary and sufficient to stimulate DnaK ATPase activity. Zinc center 1 plays an important role in the autonomous, DnaK-independent chaperone activity of DnaJ. Zinc center 2 is essential for interaction with DnaK and for DnaJ activity.</text>
</comment>
<dbReference type="GO" id="GO:0042026">
    <property type="term" value="P:protein refolding"/>
    <property type="evidence" value="ECO:0007669"/>
    <property type="project" value="TreeGrafter"/>
</dbReference>
<keyword evidence="8" id="KW-0963">Cytoplasm</keyword>
<evidence type="ECO:0000256" key="8">
    <source>
        <dbReference type="HAMAP-Rule" id="MF_01152"/>
    </source>
</evidence>
<dbReference type="PANTHER" id="PTHR43096">
    <property type="entry name" value="DNAJ HOMOLOG 1, MITOCHONDRIAL-RELATED"/>
    <property type="match status" value="1"/>
</dbReference>
<dbReference type="PATRIC" id="fig|1618649.3.peg.242"/>
<dbReference type="InterPro" id="IPR012724">
    <property type="entry name" value="DnaJ"/>
</dbReference>
<dbReference type="PRINTS" id="PR00625">
    <property type="entry name" value="JDOMAIN"/>
</dbReference>
<comment type="subcellular location">
    <subcellularLocation>
        <location evidence="8">Cytoplasm</location>
    </subcellularLocation>
</comment>